<keyword evidence="6 10" id="KW-0653">Protein transport</keyword>
<dbReference type="InterPro" id="IPR005791">
    <property type="entry name" value="SecD"/>
</dbReference>
<dbReference type="Gene3D" id="3.30.70.3400">
    <property type="match status" value="2"/>
</dbReference>
<gene>
    <name evidence="10 14" type="primary">secD</name>
    <name evidence="14" type="ORF">SLNSH_07775</name>
</gene>
<comment type="caution">
    <text evidence="14">The sequence shown here is derived from an EMBL/GenBank/DDBJ whole genome shotgun (WGS) entry which is preliminary data.</text>
</comment>
<accession>A0A2T1HV15</accession>
<protein>
    <recommendedName>
        <fullName evidence="10">Protein translocase subunit SecD</fullName>
    </recommendedName>
</protein>
<dbReference type="GO" id="GO:0043952">
    <property type="term" value="P:protein transport by the Sec complex"/>
    <property type="evidence" value="ECO:0007669"/>
    <property type="project" value="UniProtKB-UniRule"/>
</dbReference>
<dbReference type="Gene3D" id="3.30.1360.200">
    <property type="match status" value="1"/>
</dbReference>
<dbReference type="InterPro" id="IPR054384">
    <property type="entry name" value="SecDF_P1_head"/>
</dbReference>
<evidence type="ECO:0000256" key="7">
    <source>
        <dbReference type="ARBA" id="ARBA00022989"/>
    </source>
</evidence>
<evidence type="ECO:0000256" key="10">
    <source>
        <dbReference type="HAMAP-Rule" id="MF_01463"/>
    </source>
</evidence>
<evidence type="ECO:0000256" key="5">
    <source>
        <dbReference type="ARBA" id="ARBA00022692"/>
    </source>
</evidence>
<dbReference type="Pfam" id="PF07549">
    <property type="entry name" value="Sec_GG"/>
    <property type="match status" value="1"/>
</dbReference>
<feature type="domain" description="Protein export membrane protein SecD/SecF C-terminal" evidence="11">
    <location>
        <begin position="359"/>
        <end position="528"/>
    </location>
</feature>
<dbReference type="InterPro" id="IPR001036">
    <property type="entry name" value="Acrflvin-R"/>
</dbReference>
<evidence type="ECO:0000256" key="3">
    <source>
        <dbReference type="ARBA" id="ARBA00022475"/>
    </source>
</evidence>
<evidence type="ECO:0000256" key="6">
    <source>
        <dbReference type="ARBA" id="ARBA00022927"/>
    </source>
</evidence>
<dbReference type="InterPro" id="IPR048631">
    <property type="entry name" value="SecD_1st"/>
</dbReference>
<evidence type="ECO:0000256" key="2">
    <source>
        <dbReference type="ARBA" id="ARBA00022448"/>
    </source>
</evidence>
<dbReference type="AlphaFoldDB" id="A0A2T1HV15"/>
<dbReference type="GO" id="GO:0006605">
    <property type="term" value="P:protein targeting"/>
    <property type="evidence" value="ECO:0007669"/>
    <property type="project" value="UniProtKB-UniRule"/>
</dbReference>
<sequence>MLRFSRLKTFGVILIAVLGVLFAMPSLLSEGTRKSIEQSIPGFLPRWIVPHQAIVLGLDLQGGSHVLLEVDTQAVLRGQVNTLRDDVRRLLREEKISLAGGIGVQARGVTVRVADQAERQRLLPRLNELAQPVGGIGGLGAGGQRSIDISEQPDGLITMTVTDAGVNERVRKAITQAIEVLRRRVDALGTTEPNIQAQGQDRILVQVPGLQDPRKLKEILGTTAQLEFRLVADPGTPPGDVEQLSSQEEGGGTIPVEKRVMVQGEDLIDAQPGFDQRTGEPIVNFKFNIRGAQRFGQVTTENVGRPFAIVLDKKVISAPRILQPITGGQGQISGRFTVEAANNLAILLRAGALPAPLTIVEERTVGPGLGQDSIDAGKKASYVATVLVVGFMFVSYGLFGLFANIALAVHVILIFALMSLLGSTLTLPGIAGIVLTIGTAVDSNVLIYERIREEARAGRSMISSLEAGFQRAFATIIDSNVTMFIAATILFFLGSGPVKGFAVTLILGIVTTVVTAVTMTRMMIALWYRSAKPTRLPF</sequence>
<dbReference type="Gene3D" id="1.20.1640.10">
    <property type="entry name" value="Multidrug efflux transporter AcrB transmembrane domain"/>
    <property type="match status" value="1"/>
</dbReference>
<dbReference type="NCBIfam" id="TIGR00916">
    <property type="entry name" value="2A0604s01"/>
    <property type="match status" value="1"/>
</dbReference>
<evidence type="ECO:0000256" key="1">
    <source>
        <dbReference type="ARBA" id="ARBA00004651"/>
    </source>
</evidence>
<dbReference type="OrthoDB" id="9805019at2"/>
<dbReference type="Pfam" id="PF21760">
    <property type="entry name" value="SecD_1st"/>
    <property type="match status" value="1"/>
</dbReference>
<dbReference type="NCBIfam" id="TIGR01129">
    <property type="entry name" value="secD"/>
    <property type="match status" value="1"/>
</dbReference>
<evidence type="ECO:0000313" key="14">
    <source>
        <dbReference type="EMBL" id="PSC05481.1"/>
    </source>
</evidence>
<dbReference type="PANTHER" id="PTHR30081:SF1">
    <property type="entry name" value="PROTEIN TRANSLOCASE SUBUNIT SECD"/>
    <property type="match status" value="1"/>
</dbReference>
<evidence type="ECO:0000256" key="8">
    <source>
        <dbReference type="ARBA" id="ARBA00023010"/>
    </source>
</evidence>
<evidence type="ECO:0000259" key="11">
    <source>
        <dbReference type="Pfam" id="PF02355"/>
    </source>
</evidence>
<dbReference type="PANTHER" id="PTHR30081">
    <property type="entry name" value="PROTEIN-EXPORT MEMBRANE PROTEIN SEC"/>
    <property type="match status" value="1"/>
</dbReference>
<organism evidence="14 15">
    <name type="scientific">Alsobacter soli</name>
    <dbReference type="NCBI Taxonomy" id="2109933"/>
    <lineage>
        <taxon>Bacteria</taxon>
        <taxon>Pseudomonadati</taxon>
        <taxon>Pseudomonadota</taxon>
        <taxon>Alphaproteobacteria</taxon>
        <taxon>Hyphomicrobiales</taxon>
        <taxon>Alsobacteraceae</taxon>
        <taxon>Alsobacter</taxon>
    </lineage>
</organism>
<feature type="domain" description="SecDF P1 head subdomain" evidence="13">
    <location>
        <begin position="247"/>
        <end position="355"/>
    </location>
</feature>
<comment type="function">
    <text evidence="10">Part of the Sec protein translocase complex. Interacts with the SecYEG preprotein conducting channel. SecDF uses the proton motive force (PMF) to complete protein translocation after the ATP-dependent function of SecA.</text>
</comment>
<evidence type="ECO:0000256" key="4">
    <source>
        <dbReference type="ARBA" id="ARBA00022519"/>
    </source>
</evidence>
<dbReference type="Proteomes" id="UP000239772">
    <property type="component" value="Unassembled WGS sequence"/>
</dbReference>
<dbReference type="FunFam" id="1.20.1640.10:FF:000004">
    <property type="entry name" value="Protein translocase subunit SecD"/>
    <property type="match status" value="1"/>
</dbReference>
<keyword evidence="2 10" id="KW-0813">Transport</keyword>
<dbReference type="GO" id="GO:0005886">
    <property type="term" value="C:plasma membrane"/>
    <property type="evidence" value="ECO:0007669"/>
    <property type="project" value="UniProtKB-SubCell"/>
</dbReference>
<evidence type="ECO:0000313" key="15">
    <source>
        <dbReference type="Proteomes" id="UP000239772"/>
    </source>
</evidence>
<keyword evidence="4" id="KW-0997">Cell inner membrane</keyword>
<dbReference type="InterPro" id="IPR055344">
    <property type="entry name" value="SecD_SecF_C_bact"/>
</dbReference>
<feature type="transmembrane region" description="Helical" evidence="10">
    <location>
        <begin position="472"/>
        <end position="494"/>
    </location>
</feature>
<reference evidence="15" key="1">
    <citation type="submission" date="2018-03" db="EMBL/GenBank/DDBJ databases">
        <authorList>
            <person name="Sun L."/>
            <person name="Liu H."/>
            <person name="Chen W."/>
            <person name="Huang K."/>
            <person name="Liu W."/>
            <person name="Gao X."/>
        </authorList>
    </citation>
    <scope>NUCLEOTIDE SEQUENCE [LARGE SCALE GENOMIC DNA]</scope>
    <source>
        <strain evidence="15">SH9</strain>
    </source>
</reference>
<dbReference type="FunFam" id="3.30.1360.200:FF:000002">
    <property type="entry name" value="Preprotein translocase subunit SecD"/>
    <property type="match status" value="1"/>
</dbReference>
<comment type="subcellular location">
    <subcellularLocation>
        <location evidence="1 10">Cell membrane</location>
        <topology evidence="1 10">Multi-pass membrane protein</topology>
    </subcellularLocation>
</comment>
<keyword evidence="8 10" id="KW-0811">Translocation</keyword>
<dbReference type="HAMAP" id="MF_01463_B">
    <property type="entry name" value="SecD_B"/>
    <property type="match status" value="1"/>
</dbReference>
<dbReference type="SUPFAM" id="SSF82866">
    <property type="entry name" value="Multidrug efflux transporter AcrB transmembrane domain"/>
    <property type="match status" value="1"/>
</dbReference>
<comment type="subunit">
    <text evidence="10">Forms a complex with SecF. Part of the essential Sec protein translocation apparatus which comprises SecA, SecYEG and auxiliary proteins SecDF-YajC and YidC.</text>
</comment>
<dbReference type="EMBL" id="PVZS01000007">
    <property type="protein sequence ID" value="PSC05481.1"/>
    <property type="molecule type" value="Genomic_DNA"/>
</dbReference>
<comment type="caution">
    <text evidence="10">Lacks conserved residue(s) required for the propagation of feature annotation.</text>
</comment>
<feature type="transmembrane region" description="Helical" evidence="10">
    <location>
        <begin position="500"/>
        <end position="528"/>
    </location>
</feature>
<keyword evidence="5 10" id="KW-0812">Transmembrane</keyword>
<feature type="transmembrane region" description="Helical" evidence="10">
    <location>
        <begin position="406"/>
        <end position="424"/>
    </location>
</feature>
<dbReference type="PRINTS" id="PR00702">
    <property type="entry name" value="ACRIFLAVINRP"/>
</dbReference>
<keyword evidence="7 10" id="KW-1133">Transmembrane helix</keyword>
<evidence type="ECO:0000259" key="12">
    <source>
        <dbReference type="Pfam" id="PF21760"/>
    </source>
</evidence>
<dbReference type="Pfam" id="PF22599">
    <property type="entry name" value="SecDF_P1_head"/>
    <property type="match status" value="1"/>
</dbReference>
<dbReference type="Pfam" id="PF02355">
    <property type="entry name" value="SecD_SecF_C"/>
    <property type="match status" value="1"/>
</dbReference>
<dbReference type="InterPro" id="IPR048634">
    <property type="entry name" value="SecD_SecF_C"/>
</dbReference>
<dbReference type="GO" id="GO:0065002">
    <property type="term" value="P:intracellular protein transmembrane transport"/>
    <property type="evidence" value="ECO:0007669"/>
    <property type="project" value="UniProtKB-UniRule"/>
</dbReference>
<keyword evidence="15" id="KW-1185">Reference proteome</keyword>
<dbReference type="RefSeq" id="WP_106336118.1">
    <property type="nucleotide sequence ID" value="NZ_PVZS01000007.1"/>
</dbReference>
<dbReference type="InterPro" id="IPR022813">
    <property type="entry name" value="SecD/SecF_arch_bac"/>
</dbReference>
<proteinExistence type="inferred from homology"/>
<keyword evidence="3 10" id="KW-1003">Cell membrane</keyword>
<feature type="transmembrane region" description="Helical" evidence="10">
    <location>
        <begin position="380"/>
        <end position="399"/>
    </location>
</feature>
<dbReference type="GO" id="GO:0015450">
    <property type="term" value="F:protein-transporting ATPase activity"/>
    <property type="evidence" value="ECO:0007669"/>
    <property type="project" value="InterPro"/>
</dbReference>
<evidence type="ECO:0000259" key="13">
    <source>
        <dbReference type="Pfam" id="PF22599"/>
    </source>
</evidence>
<feature type="domain" description="Protein translocase subunit SecDF P1" evidence="12">
    <location>
        <begin position="174"/>
        <end position="232"/>
    </location>
</feature>
<dbReference type="InterPro" id="IPR022646">
    <property type="entry name" value="SecD/SecF_CS"/>
</dbReference>
<comment type="similarity">
    <text evidence="10">Belongs to the SecD/SecF family. SecD subfamily.</text>
</comment>
<evidence type="ECO:0000256" key="9">
    <source>
        <dbReference type="ARBA" id="ARBA00023136"/>
    </source>
</evidence>
<keyword evidence="9 10" id="KW-0472">Membrane</keyword>
<name>A0A2T1HV15_9HYPH</name>